<reference evidence="2 3" key="1">
    <citation type="submission" date="2018-04" db="EMBL/GenBank/DDBJ databases">
        <authorList>
            <person name="Huttner S."/>
            <person name="Dainat J."/>
        </authorList>
    </citation>
    <scope>NUCLEOTIDE SEQUENCE [LARGE SCALE GENOMIC DNA]</scope>
</reference>
<keyword evidence="1" id="KW-0732">Signal</keyword>
<feature type="chain" id="PRO_5018988514" evidence="1">
    <location>
        <begin position="18"/>
        <end position="250"/>
    </location>
</feature>
<protein>
    <submittedName>
        <fullName evidence="2">Fe8843e1-4974-4bcc-b86a-de68b0d47725</fullName>
    </submittedName>
</protein>
<name>A0A446BS60_9PEZI</name>
<evidence type="ECO:0000313" key="2">
    <source>
        <dbReference type="EMBL" id="SPQ25298.1"/>
    </source>
</evidence>
<organism evidence="2 3">
    <name type="scientific">Thermothielavioides terrestris</name>
    <dbReference type="NCBI Taxonomy" id="2587410"/>
    <lineage>
        <taxon>Eukaryota</taxon>
        <taxon>Fungi</taxon>
        <taxon>Dikarya</taxon>
        <taxon>Ascomycota</taxon>
        <taxon>Pezizomycotina</taxon>
        <taxon>Sordariomycetes</taxon>
        <taxon>Sordariomycetidae</taxon>
        <taxon>Sordariales</taxon>
        <taxon>Chaetomiaceae</taxon>
        <taxon>Thermothielavioides</taxon>
    </lineage>
</organism>
<gene>
    <name evidence="2" type="ORF">TT172_LOCUS7717</name>
</gene>
<evidence type="ECO:0000313" key="3">
    <source>
        <dbReference type="Proteomes" id="UP000289323"/>
    </source>
</evidence>
<dbReference type="AlphaFoldDB" id="A0A446BS60"/>
<dbReference type="Proteomes" id="UP000289323">
    <property type="component" value="Unassembled WGS sequence"/>
</dbReference>
<evidence type="ECO:0000256" key="1">
    <source>
        <dbReference type="SAM" id="SignalP"/>
    </source>
</evidence>
<feature type="signal peptide" evidence="1">
    <location>
        <begin position="1"/>
        <end position="17"/>
    </location>
</feature>
<sequence length="250" mass="25890">MRQSSILFLLSVTAVHAASRKLLPNSGAMALAELHGRQDENDCTIHSTCDQCFGEGYIICDTMGCFNPDKHEQCCSEAYVCIGKDNSCCSAWGGPGITGTAGVPNVTAALTETAPAPTVSSWSCTRFDSGEACCQRAPIPLHWCSGDFPNQRCYNPENQFCCTDGTVCDEAGCCELFSASTTNPYLASSTSAPATASITQAPSLNSSATSTAASAPSSTTTTGAAAVPRPGLAAWRVSVLGATFLLATVI</sequence>
<accession>A0A446BS60</accession>
<proteinExistence type="predicted"/>
<dbReference type="EMBL" id="OUUZ01000015">
    <property type="protein sequence ID" value="SPQ25298.1"/>
    <property type="molecule type" value="Genomic_DNA"/>
</dbReference>